<dbReference type="Gene3D" id="1.20.1280.50">
    <property type="match status" value="1"/>
</dbReference>
<evidence type="ECO:0000313" key="3">
    <source>
        <dbReference type="Proteomes" id="UP000807469"/>
    </source>
</evidence>
<dbReference type="Proteomes" id="UP000807469">
    <property type="component" value="Unassembled WGS sequence"/>
</dbReference>
<dbReference type="OrthoDB" id="3139566at2759"/>
<gene>
    <name evidence="2" type="ORF">BDN70DRAFT_882966</name>
</gene>
<feature type="coiled-coil region" evidence="1">
    <location>
        <begin position="35"/>
        <end position="69"/>
    </location>
</feature>
<dbReference type="InterPro" id="IPR032675">
    <property type="entry name" value="LRR_dom_sf"/>
</dbReference>
<evidence type="ECO:0000313" key="2">
    <source>
        <dbReference type="EMBL" id="KAF9476006.1"/>
    </source>
</evidence>
<evidence type="ECO:0000256" key="1">
    <source>
        <dbReference type="SAM" id="Coils"/>
    </source>
</evidence>
<dbReference type="EMBL" id="MU155310">
    <property type="protein sequence ID" value="KAF9476006.1"/>
    <property type="molecule type" value="Genomic_DNA"/>
</dbReference>
<keyword evidence="1" id="KW-0175">Coiled coil</keyword>
<comment type="caution">
    <text evidence="2">The sequence shown here is derived from an EMBL/GenBank/DDBJ whole genome shotgun (WGS) entry which is preliminary data.</text>
</comment>
<keyword evidence="3" id="KW-1185">Reference proteome</keyword>
<organism evidence="2 3">
    <name type="scientific">Pholiota conissans</name>
    <dbReference type="NCBI Taxonomy" id="109636"/>
    <lineage>
        <taxon>Eukaryota</taxon>
        <taxon>Fungi</taxon>
        <taxon>Dikarya</taxon>
        <taxon>Basidiomycota</taxon>
        <taxon>Agaricomycotina</taxon>
        <taxon>Agaricomycetes</taxon>
        <taxon>Agaricomycetidae</taxon>
        <taxon>Agaricales</taxon>
        <taxon>Agaricineae</taxon>
        <taxon>Strophariaceae</taxon>
        <taxon>Pholiota</taxon>
    </lineage>
</organism>
<accession>A0A9P5YVP8</accession>
<dbReference type="SUPFAM" id="SSF52047">
    <property type="entry name" value="RNI-like"/>
    <property type="match status" value="1"/>
</dbReference>
<reference evidence="2" key="1">
    <citation type="submission" date="2020-11" db="EMBL/GenBank/DDBJ databases">
        <authorList>
            <consortium name="DOE Joint Genome Institute"/>
            <person name="Ahrendt S."/>
            <person name="Riley R."/>
            <person name="Andreopoulos W."/>
            <person name="Labutti K."/>
            <person name="Pangilinan J."/>
            <person name="Ruiz-Duenas F.J."/>
            <person name="Barrasa J.M."/>
            <person name="Sanchez-Garcia M."/>
            <person name="Camarero S."/>
            <person name="Miyauchi S."/>
            <person name="Serrano A."/>
            <person name="Linde D."/>
            <person name="Babiker R."/>
            <person name="Drula E."/>
            <person name="Ayuso-Fernandez I."/>
            <person name="Pacheco R."/>
            <person name="Padilla G."/>
            <person name="Ferreira P."/>
            <person name="Barriuso J."/>
            <person name="Kellner H."/>
            <person name="Castanera R."/>
            <person name="Alfaro M."/>
            <person name="Ramirez L."/>
            <person name="Pisabarro A.G."/>
            <person name="Kuo A."/>
            <person name="Tritt A."/>
            <person name="Lipzen A."/>
            <person name="He G."/>
            <person name="Yan M."/>
            <person name="Ng V."/>
            <person name="Cullen D."/>
            <person name="Martin F."/>
            <person name="Rosso M.-N."/>
            <person name="Henrissat B."/>
            <person name="Hibbett D."/>
            <person name="Martinez A.T."/>
            <person name="Grigoriev I.V."/>
        </authorList>
    </citation>
    <scope>NUCLEOTIDE SEQUENCE</scope>
    <source>
        <strain evidence="2">CIRM-BRFM 674</strain>
    </source>
</reference>
<sequence>MFSDNTICRYCNYLPSDEYLCDPTSPNVCGPCKKLLEIESKVKEIRLMLVGLERERQQLKTQANQHHERMIHHLPPEISAEIFEKCLPRDLMDASLYDISSTEMIYAPLVISSVCRTWRELAFSVHRLWQTLPLFSPKFSSLPHPASVKAWIERAGQLPLSIIFRIQASTSRRAGAVQVMGVLNQYSTRWAELRYEGPPTLFPHFPNDISSLPELRKLCIANSADFSDDNLRLYPTRLNILSLSGLRISSVDINCSHLTHLRLEKVTLFESFDALRRAPNLIDCVFGPVEDIDQEETNPFEATFLSLNTFSHISLQNLEISPPLYKILFRRLSCPSLKALTLDIGGDDEVEMAFIIEFLQTSKCSLEKLTFVHDAYLFDSDILQIYKNIPTLQHLKLTKLGSFDSSATLFCYPLSDTSYLPALRSLSIEWPESYEDWPMLPSIFGIGIYREKMPYKNLRPALKSVTVLANRSLKLKGDEWESGKFDIDEDTVQKILWLREETGVQWSIKIGQSEADLIELAVKHYGIS</sequence>
<name>A0A9P5YVP8_9AGAR</name>
<dbReference type="AlphaFoldDB" id="A0A9P5YVP8"/>
<dbReference type="Gene3D" id="3.80.10.10">
    <property type="entry name" value="Ribonuclease Inhibitor"/>
    <property type="match status" value="1"/>
</dbReference>
<protein>
    <recommendedName>
        <fullName evidence="4">F-box domain-containing protein</fullName>
    </recommendedName>
</protein>
<evidence type="ECO:0008006" key="4">
    <source>
        <dbReference type="Google" id="ProtNLM"/>
    </source>
</evidence>
<proteinExistence type="predicted"/>